<proteinExistence type="predicted"/>
<organism evidence="1 2">
    <name type="scientific">Paenibacillus polymyxa</name>
    <name type="common">Bacillus polymyxa</name>
    <dbReference type="NCBI Taxonomy" id="1406"/>
    <lineage>
        <taxon>Bacteria</taxon>
        <taxon>Bacillati</taxon>
        <taxon>Bacillota</taxon>
        <taxon>Bacilli</taxon>
        <taxon>Bacillales</taxon>
        <taxon>Paenibacillaceae</taxon>
        <taxon>Paenibacillus</taxon>
    </lineage>
</organism>
<accession>A0A378XWD6</accession>
<dbReference type="GeneID" id="93350068"/>
<dbReference type="RefSeq" id="WP_019686464.1">
    <property type="nucleotide sequence ID" value="NZ_CP036496.1"/>
</dbReference>
<dbReference type="EMBL" id="UGSC01000001">
    <property type="protein sequence ID" value="SUA67386.1"/>
    <property type="molecule type" value="Genomic_DNA"/>
</dbReference>
<name>A0A378XWD6_PAEPO</name>
<gene>
    <name evidence="1" type="ORF">NCTC10343_01271</name>
</gene>
<sequence>MNPIEAKRIDAFYQKERGYKIKDQRGQTVAEVYYLSRRLTPAKRMTILRRTSHRWSD</sequence>
<protein>
    <submittedName>
        <fullName evidence="1">Uncharacterized protein</fullName>
    </submittedName>
</protein>
<evidence type="ECO:0000313" key="1">
    <source>
        <dbReference type="EMBL" id="SUA67386.1"/>
    </source>
</evidence>
<reference evidence="1 2" key="1">
    <citation type="submission" date="2018-06" db="EMBL/GenBank/DDBJ databases">
        <authorList>
            <consortium name="Pathogen Informatics"/>
            <person name="Doyle S."/>
        </authorList>
    </citation>
    <scope>NUCLEOTIDE SEQUENCE [LARGE SCALE GENOMIC DNA]</scope>
    <source>
        <strain evidence="1 2">NCTC10343</strain>
    </source>
</reference>
<evidence type="ECO:0000313" key="2">
    <source>
        <dbReference type="Proteomes" id="UP000254400"/>
    </source>
</evidence>
<dbReference type="Proteomes" id="UP000254400">
    <property type="component" value="Unassembled WGS sequence"/>
</dbReference>
<dbReference type="AlphaFoldDB" id="A0A378XWD6"/>